<evidence type="ECO:0000256" key="1">
    <source>
        <dbReference type="SAM" id="MobiDB-lite"/>
    </source>
</evidence>
<sequence length="1278" mass="145100">MPVCDGCNKVYAQESHLSRHTKTCEGIAENARKSFSLSRQLRRLGRINPAKILKRRRLDSAASGSSVGARSHDIPQSSRAGPGSASTSSHDQRRFDDDNSLEIRQSSRYRASSHREDSPFDDMFQLDGQDISMDDAQIPSPPRTSSTGSEMTRDDVENAPLPEPNKRVRRPTQKARAALVDALPEGPGALEPAVHETAPAVRRVVLRVSEKIRTTANSFGLSREYQLRPTCIPDMDLPFEVRVADSDSPHTKVTQKRAIADIIFPYPNISSFLFGYWYRKGSDKKTKGERKALVDVMLDPRFDSRDLRGVNFDRIDEQIATDIQSPWGGNGWRTDTVVIEVPTGIKATKATKRKQANAAQSARRHDEVDPDADKTPVHRFRVPNVHHRSLVHILRSVIEEDPASKYFHWHSYTEHWQPPDPAALPEQVFGEMYASEAFRKAERELLRSPPEPNCELPRVIAGFMFWSDATHVAQFGQSKLWPVYGYFANQSKYTRCKPSSRAAHHVAFVETLPDEFDDWLRRHGINPTDPLLAHCRRELFHAIWTLLLDGEFLEAYRHGIVLRCADGILRRVYLRIFTYSADYPEKVLIASIRDMGGCPCPRCKIRKDQIPGLATSADAAIRIDMARHDDDARRSKVSAARQKIYKDGYVVNSDHVDDLLKAESLVPTVNAFSERLSSFRFDLFLMLVVDLMHEFELGVWKALLTHLVRILHSLGRNTVLLFNERFRQVPTFGRSTIRRFAHNVADMKKLAARDFEDILQCCIPCFEGLLPSPHDESVADLLYLATYWHSLAKLRMHTDSSLKVLDKVTVAFGQAIRHFADVTCPAFDTVETDAEYASRGRAERRRQQKATENSNGQAASTNAPMGKRQRTFNLQTAKLHFLGDYGTQIRFFGTTDSYNTQIGELEHRVVKKRHGRGSKKHVVPQLVKLDVNETVHDRMAEELAAASSPPPAFKTDVEDVGNLEDMARHHRIAAGVGERIYLGDWVQEHRTDAASKDFLPRLKSHLLARLQGHVSVGDEPQFQPEELSQIHFQSDCIHRHATATFNYTTYDLRRDQDTINPSRDRRNVIVLSNEDRDDEGQPPHPFWYARVLGIFHANILYREDLKPRRMEFLWVRWFGRDLEWAGGPSAQRLDRVGYVPEDDVSGAFGFLDPAEVLRACHLIPAFALGRTKDLLGESLLARDSAHGDWTNYYIDRFVDRDMMMRYLGLGVGHHNPVGFPSEMDAIDPPLEQDYSAPPSKTPRSAMPTVNDPLEEIEVSDSESEDTDDDDDIPDGYEF</sequence>
<feature type="region of interest" description="Disordered" evidence="1">
    <location>
        <begin position="1220"/>
        <end position="1278"/>
    </location>
</feature>
<evidence type="ECO:0000313" key="2">
    <source>
        <dbReference type="EMBL" id="KII84952.1"/>
    </source>
</evidence>
<organism evidence="2 3">
    <name type="scientific">Plicaturopsis crispa FD-325 SS-3</name>
    <dbReference type="NCBI Taxonomy" id="944288"/>
    <lineage>
        <taxon>Eukaryota</taxon>
        <taxon>Fungi</taxon>
        <taxon>Dikarya</taxon>
        <taxon>Basidiomycota</taxon>
        <taxon>Agaricomycotina</taxon>
        <taxon>Agaricomycetes</taxon>
        <taxon>Agaricomycetidae</taxon>
        <taxon>Amylocorticiales</taxon>
        <taxon>Amylocorticiaceae</taxon>
        <taxon>Plicatura</taxon>
        <taxon>Plicaturopsis crispa</taxon>
    </lineage>
</organism>
<reference evidence="2 3" key="1">
    <citation type="submission" date="2014-06" db="EMBL/GenBank/DDBJ databases">
        <title>Evolutionary Origins and Diversification of the Mycorrhizal Mutualists.</title>
        <authorList>
            <consortium name="DOE Joint Genome Institute"/>
            <consortium name="Mycorrhizal Genomics Consortium"/>
            <person name="Kohler A."/>
            <person name="Kuo A."/>
            <person name="Nagy L.G."/>
            <person name="Floudas D."/>
            <person name="Copeland A."/>
            <person name="Barry K.W."/>
            <person name="Cichocki N."/>
            <person name="Veneault-Fourrey C."/>
            <person name="LaButti K."/>
            <person name="Lindquist E.A."/>
            <person name="Lipzen A."/>
            <person name="Lundell T."/>
            <person name="Morin E."/>
            <person name="Murat C."/>
            <person name="Riley R."/>
            <person name="Ohm R."/>
            <person name="Sun H."/>
            <person name="Tunlid A."/>
            <person name="Henrissat B."/>
            <person name="Grigoriev I.V."/>
            <person name="Hibbett D.S."/>
            <person name="Martin F."/>
        </authorList>
    </citation>
    <scope>NUCLEOTIDE SEQUENCE [LARGE SCALE GENOMIC DNA]</scope>
    <source>
        <strain evidence="2 3">FD-325 SS-3</strain>
    </source>
</reference>
<evidence type="ECO:0000313" key="3">
    <source>
        <dbReference type="Proteomes" id="UP000053263"/>
    </source>
</evidence>
<accession>A0A0C9SRR2</accession>
<feature type="compositionally biased region" description="Polar residues" evidence="1">
    <location>
        <begin position="850"/>
        <end position="863"/>
    </location>
</feature>
<feature type="region of interest" description="Disordered" evidence="1">
    <location>
        <begin position="835"/>
        <end position="868"/>
    </location>
</feature>
<dbReference type="OrthoDB" id="2687259at2759"/>
<feature type="region of interest" description="Disordered" evidence="1">
    <location>
        <begin position="352"/>
        <end position="376"/>
    </location>
</feature>
<dbReference type="EMBL" id="KN832569">
    <property type="protein sequence ID" value="KII84952.1"/>
    <property type="molecule type" value="Genomic_DNA"/>
</dbReference>
<feature type="compositionally biased region" description="Acidic residues" evidence="1">
    <location>
        <begin position="1252"/>
        <end position="1278"/>
    </location>
</feature>
<protein>
    <submittedName>
        <fullName evidence="2">Uncharacterized protein</fullName>
    </submittedName>
</protein>
<feature type="compositionally biased region" description="Polar residues" evidence="1">
    <location>
        <begin position="74"/>
        <end position="89"/>
    </location>
</feature>
<dbReference type="Proteomes" id="UP000053263">
    <property type="component" value="Unassembled WGS sequence"/>
</dbReference>
<gene>
    <name evidence="2" type="ORF">PLICRDRAFT_348794</name>
</gene>
<feature type="compositionally biased region" description="Basic and acidic residues" evidence="1">
    <location>
        <begin position="363"/>
        <end position="376"/>
    </location>
</feature>
<proteinExistence type="predicted"/>
<feature type="compositionally biased region" description="Low complexity" evidence="1">
    <location>
        <begin position="60"/>
        <end position="69"/>
    </location>
</feature>
<dbReference type="InterPro" id="IPR041078">
    <property type="entry name" value="Plavaka"/>
</dbReference>
<dbReference type="Pfam" id="PF18759">
    <property type="entry name" value="Plavaka"/>
    <property type="match status" value="1"/>
</dbReference>
<keyword evidence="3" id="KW-1185">Reference proteome</keyword>
<name>A0A0C9SRR2_PLICR</name>
<feature type="region of interest" description="Disordered" evidence="1">
    <location>
        <begin position="55"/>
        <end position="174"/>
    </location>
</feature>
<dbReference type="HOGENOM" id="CLU_002498_0_0_1"/>
<dbReference type="AlphaFoldDB" id="A0A0C9SRR2"/>